<evidence type="ECO:0000313" key="2">
    <source>
        <dbReference type="EMBL" id="KAF6021373.1"/>
    </source>
</evidence>
<comment type="caution">
    <text evidence="2">The sequence shown here is derived from an EMBL/GenBank/DDBJ whole genome shotgun (WGS) entry which is preliminary data.</text>
</comment>
<feature type="region of interest" description="Disordered" evidence="1">
    <location>
        <begin position="253"/>
        <end position="275"/>
    </location>
</feature>
<dbReference type="Proteomes" id="UP000593567">
    <property type="component" value="Unassembled WGS sequence"/>
</dbReference>
<sequence>MKIRHHSLTDPDIEWPPADSKSPSQGSGNESDYYSTSASESTQQIPSPTEAKKSKQLSNKAQAKTQKLLPVNGTSVSNMEKLADIRESHYQTFGLDEDEVFETKPKFSDNNSSGLKANRILVVQPNEKKSAENSSKSPISVSCNDNSCKKAGSAISMKDNCCKEAGSATSMKDNSCKKALSITSTKDNSCKKAGSATSTKDNCCKEAASATSMKDNSCKKAGSAKSINDNSCKVPKKERTTSSELVKDMLSAMPPAKRSEEPTFSSNKFKNPSALPETRLHIDSYPKELNPFNSKSSIASGINYCTFFVDKLKSHGSTRDVALHTYYEEPLCALDDGEILNIGKEAQLPQYTETYPMTVPQPVTTVEEGTTANLELNSRNSNNAELSDMSPSDCPIGTQSMLKKESTLGISLDNKAISAIGNLGYGYW</sequence>
<organism evidence="2 3">
    <name type="scientific">Bugula neritina</name>
    <name type="common">Brown bryozoan</name>
    <name type="synonym">Sertularia neritina</name>
    <dbReference type="NCBI Taxonomy" id="10212"/>
    <lineage>
        <taxon>Eukaryota</taxon>
        <taxon>Metazoa</taxon>
        <taxon>Spiralia</taxon>
        <taxon>Lophotrochozoa</taxon>
        <taxon>Bryozoa</taxon>
        <taxon>Gymnolaemata</taxon>
        <taxon>Cheilostomatida</taxon>
        <taxon>Flustrina</taxon>
        <taxon>Buguloidea</taxon>
        <taxon>Bugulidae</taxon>
        <taxon>Bugula</taxon>
    </lineage>
</organism>
<name>A0A7J7J5I6_BUGNE</name>
<evidence type="ECO:0000313" key="3">
    <source>
        <dbReference type="Proteomes" id="UP000593567"/>
    </source>
</evidence>
<dbReference type="EMBL" id="VXIV02003055">
    <property type="protein sequence ID" value="KAF6021373.1"/>
    <property type="molecule type" value="Genomic_DNA"/>
</dbReference>
<feature type="compositionally biased region" description="Polar residues" evidence="1">
    <location>
        <begin position="21"/>
        <end position="47"/>
    </location>
</feature>
<protein>
    <submittedName>
        <fullName evidence="2">Uncharacterized protein</fullName>
    </submittedName>
</protein>
<accession>A0A7J7J5I6</accession>
<dbReference type="AlphaFoldDB" id="A0A7J7J5I6"/>
<keyword evidence="3" id="KW-1185">Reference proteome</keyword>
<feature type="region of interest" description="Disordered" evidence="1">
    <location>
        <begin position="1"/>
        <end position="74"/>
    </location>
</feature>
<gene>
    <name evidence="2" type="ORF">EB796_020319</name>
</gene>
<evidence type="ECO:0000256" key="1">
    <source>
        <dbReference type="SAM" id="MobiDB-lite"/>
    </source>
</evidence>
<reference evidence="2" key="1">
    <citation type="submission" date="2020-06" db="EMBL/GenBank/DDBJ databases">
        <title>Draft genome of Bugula neritina, a colonial animal packing powerful symbionts and potential medicines.</title>
        <authorList>
            <person name="Rayko M."/>
        </authorList>
    </citation>
    <scope>NUCLEOTIDE SEQUENCE [LARGE SCALE GENOMIC DNA]</scope>
    <source>
        <strain evidence="2">Kwan_BN1</strain>
    </source>
</reference>
<proteinExistence type="predicted"/>
<feature type="compositionally biased region" description="Polar residues" evidence="1">
    <location>
        <begin position="56"/>
        <end position="65"/>
    </location>
</feature>